<dbReference type="Proteomes" id="UP000615455">
    <property type="component" value="Unassembled WGS sequence"/>
</dbReference>
<name>A0ABQ1F0C4_9BACL</name>
<protein>
    <recommendedName>
        <fullName evidence="3">HNH endonuclease</fullName>
    </recommendedName>
</protein>
<evidence type="ECO:0000313" key="2">
    <source>
        <dbReference type="Proteomes" id="UP000615455"/>
    </source>
</evidence>
<comment type="caution">
    <text evidence="1">The sequence shown here is derived from an EMBL/GenBank/DDBJ whole genome shotgun (WGS) entry which is preliminary data.</text>
</comment>
<sequence length="380" mass="44000">MRKEEKKILLQTKKTNVETDMRLVCQFIERVLHYVAYSKRTRFNINDFKKNFMGQGVDWFIRYKAVRGGLSNLFKLKQEDRKALHLAFQGDIKFFTYLERLNYKLKFPDLPNCVKKVAKPFFEALYDDILGGSTGFRMNGLSVPQLRRVHVRKGYFEANKKTNGYFNPVCPACLGEIAVTEKDGYADLDHYLTKSIYPTLSISPDNLIPLCKTCNENIKGAQDPLKNYPKKGGLLNIFFPYHRPGIDSITVEINQRDPDEKFMVVTVKGKESESIRVENFEALFQLNERWSGKINSSLYETVRAHIISEFIDGEELLTETSVRKKLNKMYTAEMRIRSTVPDSYLLAQYINILTVSSDKFVGFYKDITETIELELKEGCL</sequence>
<gene>
    <name evidence="1" type="ORF">GCM10008018_45750</name>
</gene>
<evidence type="ECO:0000313" key="1">
    <source>
        <dbReference type="EMBL" id="GFZ94158.1"/>
    </source>
</evidence>
<evidence type="ECO:0008006" key="3">
    <source>
        <dbReference type="Google" id="ProtNLM"/>
    </source>
</evidence>
<accession>A0ABQ1F0C4</accession>
<dbReference type="Gene3D" id="1.10.30.50">
    <property type="match status" value="1"/>
</dbReference>
<dbReference type="RefSeq" id="WP_189015349.1">
    <property type="nucleotide sequence ID" value="NZ_BMHE01000027.1"/>
</dbReference>
<proteinExistence type="predicted"/>
<dbReference type="EMBL" id="BMHE01000027">
    <property type="protein sequence ID" value="GFZ94158.1"/>
    <property type="molecule type" value="Genomic_DNA"/>
</dbReference>
<keyword evidence="2" id="KW-1185">Reference proteome</keyword>
<reference evidence="2" key="1">
    <citation type="journal article" date="2019" name="Int. J. Syst. Evol. Microbiol.">
        <title>The Global Catalogue of Microorganisms (GCM) 10K type strain sequencing project: providing services to taxonomists for standard genome sequencing and annotation.</title>
        <authorList>
            <consortium name="The Broad Institute Genomics Platform"/>
            <consortium name="The Broad Institute Genome Sequencing Center for Infectious Disease"/>
            <person name="Wu L."/>
            <person name="Ma J."/>
        </authorList>
    </citation>
    <scope>NUCLEOTIDE SEQUENCE [LARGE SCALE GENOMIC DNA]</scope>
    <source>
        <strain evidence="2">CGMCC 1.15043</strain>
    </source>
</reference>
<organism evidence="1 2">
    <name type="scientific">Paenibacillus marchantiophytorum</name>
    <dbReference type="NCBI Taxonomy" id="1619310"/>
    <lineage>
        <taxon>Bacteria</taxon>
        <taxon>Bacillati</taxon>
        <taxon>Bacillota</taxon>
        <taxon>Bacilli</taxon>
        <taxon>Bacillales</taxon>
        <taxon>Paenibacillaceae</taxon>
        <taxon>Paenibacillus</taxon>
    </lineage>
</organism>